<accession>A0ABV2UHT8</accession>
<evidence type="ECO:0000313" key="3">
    <source>
        <dbReference type="Proteomes" id="UP001550044"/>
    </source>
</evidence>
<comment type="caution">
    <text evidence="2">The sequence shown here is derived from an EMBL/GenBank/DDBJ whole genome shotgun (WGS) entry which is preliminary data.</text>
</comment>
<sequence length="134" mass="14263">MAVARGFAADQGLGVGADCLVDEFTYLGTGRRVDERAEPGSMPQPTTRASIRSAGRLLNSPTTLSRTYRRFAAVKASPMLRIFAGMAPSTARSEVGALAHDEWGRCRPAPTTPAEHAARSAPGAATQHTRIERL</sequence>
<name>A0ABV2UHT8_9ACTN</name>
<protein>
    <recommendedName>
        <fullName evidence="4">HTH araC/xylS-type domain-containing protein</fullName>
    </recommendedName>
</protein>
<dbReference type="EMBL" id="JBEXIP010000032">
    <property type="protein sequence ID" value="MET8437041.1"/>
    <property type="molecule type" value="Genomic_DNA"/>
</dbReference>
<evidence type="ECO:0000256" key="1">
    <source>
        <dbReference type="SAM" id="MobiDB-lite"/>
    </source>
</evidence>
<gene>
    <name evidence="2" type="ORF">ABZV61_30615</name>
</gene>
<feature type="region of interest" description="Disordered" evidence="1">
    <location>
        <begin position="107"/>
        <end position="134"/>
    </location>
</feature>
<dbReference type="Proteomes" id="UP001550044">
    <property type="component" value="Unassembled WGS sequence"/>
</dbReference>
<reference evidence="2 3" key="1">
    <citation type="submission" date="2024-06" db="EMBL/GenBank/DDBJ databases">
        <title>The Natural Products Discovery Center: Release of the First 8490 Sequenced Strains for Exploring Actinobacteria Biosynthetic Diversity.</title>
        <authorList>
            <person name="Kalkreuter E."/>
            <person name="Kautsar S.A."/>
            <person name="Yang D."/>
            <person name="Bader C.D."/>
            <person name="Teijaro C.N."/>
            <person name="Fluegel L."/>
            <person name="Davis C.M."/>
            <person name="Simpson J.R."/>
            <person name="Lauterbach L."/>
            <person name="Steele A.D."/>
            <person name="Gui C."/>
            <person name="Meng S."/>
            <person name="Li G."/>
            <person name="Viehrig K."/>
            <person name="Ye F."/>
            <person name="Su P."/>
            <person name="Kiefer A.F."/>
            <person name="Nichols A."/>
            <person name="Cepeda A.J."/>
            <person name="Yan W."/>
            <person name="Fan B."/>
            <person name="Jiang Y."/>
            <person name="Adhikari A."/>
            <person name="Zheng C.-J."/>
            <person name="Schuster L."/>
            <person name="Cowan T.M."/>
            <person name="Smanski M.J."/>
            <person name="Chevrette M.G."/>
            <person name="De Carvalho L.P.S."/>
            <person name="Shen B."/>
        </authorList>
    </citation>
    <scope>NUCLEOTIDE SEQUENCE [LARGE SCALE GENOMIC DNA]</scope>
    <source>
        <strain evidence="2 3">NPDC005137</strain>
    </source>
</reference>
<feature type="region of interest" description="Disordered" evidence="1">
    <location>
        <begin position="32"/>
        <end position="56"/>
    </location>
</feature>
<proteinExistence type="predicted"/>
<evidence type="ECO:0000313" key="2">
    <source>
        <dbReference type="EMBL" id="MET8437041.1"/>
    </source>
</evidence>
<keyword evidence="3" id="KW-1185">Reference proteome</keyword>
<evidence type="ECO:0008006" key="4">
    <source>
        <dbReference type="Google" id="ProtNLM"/>
    </source>
</evidence>
<dbReference type="RefSeq" id="WP_356500536.1">
    <property type="nucleotide sequence ID" value="NZ_JBEXIP010000032.1"/>
</dbReference>
<organism evidence="2 3">
    <name type="scientific">Streptomyces sp. 900116325</name>
    <dbReference type="NCBI Taxonomy" id="3154295"/>
    <lineage>
        <taxon>Bacteria</taxon>
        <taxon>Bacillati</taxon>
        <taxon>Actinomycetota</taxon>
        <taxon>Actinomycetes</taxon>
        <taxon>Kitasatosporales</taxon>
        <taxon>Streptomycetaceae</taxon>
        <taxon>Streptomyces</taxon>
    </lineage>
</organism>